<dbReference type="PANTHER" id="PTHR34351">
    <property type="entry name" value="SLR1927 PROTEIN-RELATED"/>
    <property type="match status" value="1"/>
</dbReference>
<accession>A0ABY1KBN8</accession>
<evidence type="ECO:0000256" key="1">
    <source>
        <dbReference type="SAM" id="Phobius"/>
    </source>
</evidence>
<proteinExistence type="predicted"/>
<organism evidence="2 3">
    <name type="scientific">Paenibacillus macquariensis</name>
    <dbReference type="NCBI Taxonomy" id="948756"/>
    <lineage>
        <taxon>Bacteria</taxon>
        <taxon>Bacillati</taxon>
        <taxon>Bacillota</taxon>
        <taxon>Bacilli</taxon>
        <taxon>Bacillales</taxon>
        <taxon>Paenibacillaceae</taxon>
        <taxon>Paenibacillus</taxon>
    </lineage>
</organism>
<dbReference type="EMBL" id="FTNK01000019">
    <property type="protein sequence ID" value="SIR56425.1"/>
    <property type="molecule type" value="Genomic_DNA"/>
</dbReference>
<dbReference type="Proteomes" id="UP000186666">
    <property type="component" value="Unassembled WGS sequence"/>
</dbReference>
<dbReference type="RefSeq" id="WP_068590742.1">
    <property type="nucleotide sequence ID" value="NZ_FTNK01000019.1"/>
</dbReference>
<sequence>MRSRIWDWLIAIAWLGALISLYMWNGGASVWFLMIVTVIFMFGGLMLQWFGAQAIEIKRTVNPSKITAGQDVEVEVHIEFRSVLPLPWMSITDYFTNSSYSKLLFPGWRRSFTYTYSLENIPRGVITYQVCQVEWGGLFRCFKNSYLLPCEEDIIVLPLPAIISVEHGWTSQEVRDGEQVGHQPKRTTGAWGLEVRDYHTGDPLSGVHWKSSARRGRLQTRLLEEAEDLEVCIILDHCPESYTLITSDIESQKKATHELFEGAVSAAASLLEKALEEGIQVDIICGEGSLKNPMVSPVDPTILAFIEPNGTKRISEVMEGTDHLRHGTRVAVITGSLHDDLTRAVTNLQRKGLKVDIYSVVSSVPSTIRNSTDAERTRQDTIANSLRCLGVRLFRLNMAPARTKTSIEGFVGKEVNSYDGSYTERRNRYI</sequence>
<comment type="caution">
    <text evidence="2">The sequence shown here is derived from an EMBL/GenBank/DDBJ whole genome shotgun (WGS) entry which is preliminary data.</text>
</comment>
<dbReference type="PANTHER" id="PTHR34351:SF2">
    <property type="entry name" value="DUF58 DOMAIN-CONTAINING PROTEIN"/>
    <property type="match status" value="1"/>
</dbReference>
<evidence type="ECO:0000313" key="3">
    <source>
        <dbReference type="Proteomes" id="UP000186666"/>
    </source>
</evidence>
<keyword evidence="1" id="KW-1133">Transmembrane helix</keyword>
<keyword evidence="1" id="KW-0812">Transmembrane</keyword>
<name>A0ABY1KBN8_9BACL</name>
<keyword evidence="1" id="KW-0472">Membrane</keyword>
<evidence type="ECO:0000313" key="2">
    <source>
        <dbReference type="EMBL" id="SIR56425.1"/>
    </source>
</evidence>
<feature type="transmembrane region" description="Helical" evidence="1">
    <location>
        <begin position="5"/>
        <end position="24"/>
    </location>
</feature>
<reference evidence="2 3" key="1">
    <citation type="submission" date="2017-01" db="EMBL/GenBank/DDBJ databases">
        <authorList>
            <person name="Varghese N."/>
            <person name="Submissions S."/>
        </authorList>
    </citation>
    <scope>NUCLEOTIDE SEQUENCE [LARGE SCALE GENOMIC DNA]</scope>
    <source>
        <strain evidence="2 3">ATCC 23464</strain>
    </source>
</reference>
<protein>
    <submittedName>
        <fullName evidence="2">Uncharacterized conserved protein, DUF58 family, contains vWF domain</fullName>
    </submittedName>
</protein>
<feature type="transmembrane region" description="Helical" evidence="1">
    <location>
        <begin position="30"/>
        <end position="50"/>
    </location>
</feature>
<keyword evidence="3" id="KW-1185">Reference proteome</keyword>
<gene>
    <name evidence="2" type="ORF">SAMN05421578_11910</name>
</gene>